<feature type="domain" description="Peptidase M14" evidence="2">
    <location>
        <begin position="29"/>
        <end position="316"/>
    </location>
</feature>
<dbReference type="PROSITE" id="PS52035">
    <property type="entry name" value="PEPTIDASE_M14"/>
    <property type="match status" value="1"/>
</dbReference>
<gene>
    <name evidence="3" type="ORF">AJE_15494</name>
</gene>
<comment type="similarity">
    <text evidence="1">Belongs to the peptidase M14 family.</text>
</comment>
<sequence length="316" mass="34440">MQPFIYHIGTQGQAWGEAEKQQWLAEQSIKRSYQSDVLSQLSALESQFEVIQYGELDYQAQGFGRYPLLLLKSRNWQADKPLALVTGGVHGYETSGVHGALRFAKAHAAAYVADFNLLIAPCISPWGYETINRWNPLAVDPNRSFIANSPAAEAGLLRDYLLALGVTPLVHIDLHETTDSDNSEFRPAKAARDGTVNTNWNIPDGFYLVGDSENPQPDFQKAMIDEVVKVTHIAPADEQGCLIGEPLAQFGVVNYPKKSLGLCGGMTAARFVTTTEVYPDSPSATPEQCILAQVAAVVGGLNYVRALLLAKSEQSA</sequence>
<protein>
    <submittedName>
        <fullName evidence="3">Deacylase/carboxypeptidase superfamily protein</fullName>
    </submittedName>
</protein>
<keyword evidence="3" id="KW-0645">Protease</keyword>
<dbReference type="InterPro" id="IPR000834">
    <property type="entry name" value="Peptidase_M14"/>
</dbReference>
<accession>H3ZI88</accession>
<dbReference type="GO" id="GO:0008270">
    <property type="term" value="F:zinc ion binding"/>
    <property type="evidence" value="ECO:0007669"/>
    <property type="project" value="InterPro"/>
</dbReference>
<keyword evidence="4" id="KW-1185">Reference proteome</keyword>
<comment type="caution">
    <text evidence="3">The sequence shown here is derived from an EMBL/GenBank/DDBJ whole genome shotgun (WGS) entry which is preliminary data.</text>
</comment>
<dbReference type="GO" id="GO:0006508">
    <property type="term" value="P:proteolysis"/>
    <property type="evidence" value="ECO:0007669"/>
    <property type="project" value="InterPro"/>
</dbReference>
<dbReference type="STRING" id="1129374.AJE_15494"/>
<dbReference type="GO" id="GO:0004181">
    <property type="term" value="F:metallocarboxypeptidase activity"/>
    <property type="evidence" value="ECO:0007669"/>
    <property type="project" value="InterPro"/>
</dbReference>
<dbReference type="RefSeq" id="WP_008951641.1">
    <property type="nucleotide sequence ID" value="NZ_AHTH01000049.1"/>
</dbReference>
<evidence type="ECO:0000313" key="4">
    <source>
        <dbReference type="Proteomes" id="UP000012046"/>
    </source>
</evidence>
<dbReference type="AlphaFoldDB" id="H3ZI88"/>
<organism evidence="3 4">
    <name type="scientific">Alishewanella jeotgali KCTC 22429</name>
    <dbReference type="NCBI Taxonomy" id="1129374"/>
    <lineage>
        <taxon>Bacteria</taxon>
        <taxon>Pseudomonadati</taxon>
        <taxon>Pseudomonadota</taxon>
        <taxon>Gammaproteobacteria</taxon>
        <taxon>Alteromonadales</taxon>
        <taxon>Alteromonadaceae</taxon>
        <taxon>Alishewanella</taxon>
    </lineage>
</organism>
<comment type="caution">
    <text evidence="1">Lacks conserved residue(s) required for the propagation of feature annotation.</text>
</comment>
<proteinExistence type="inferred from homology"/>
<keyword evidence="3" id="KW-0378">Hydrolase</keyword>
<dbReference type="Proteomes" id="UP000012046">
    <property type="component" value="Unassembled WGS sequence"/>
</dbReference>
<dbReference type="eggNOG" id="COG3608">
    <property type="taxonomic scope" value="Bacteria"/>
</dbReference>
<name>H3ZI88_9ALTE</name>
<reference evidence="3 4" key="1">
    <citation type="journal article" date="2012" name="J. Bacteriol.">
        <title>Genome Sequence of Extracellular-Protease-Producing Alishewanella jeotgali Isolated from Traditional Korean Fermented Seafood.</title>
        <authorList>
            <person name="Jung J."/>
            <person name="Chun J."/>
            <person name="Park W."/>
        </authorList>
    </citation>
    <scope>NUCLEOTIDE SEQUENCE [LARGE SCALE GENOMIC DNA]</scope>
    <source>
        <strain evidence="3 4">KCTC 22429</strain>
    </source>
</reference>
<evidence type="ECO:0000259" key="2">
    <source>
        <dbReference type="PROSITE" id="PS52035"/>
    </source>
</evidence>
<dbReference type="SUPFAM" id="SSF53187">
    <property type="entry name" value="Zn-dependent exopeptidases"/>
    <property type="match status" value="1"/>
</dbReference>
<evidence type="ECO:0000313" key="3">
    <source>
        <dbReference type="EMBL" id="EHR39730.1"/>
    </source>
</evidence>
<dbReference type="CDD" id="cd06231">
    <property type="entry name" value="M14_REP34-like"/>
    <property type="match status" value="1"/>
</dbReference>
<evidence type="ECO:0000256" key="1">
    <source>
        <dbReference type="PROSITE-ProRule" id="PRU01379"/>
    </source>
</evidence>
<dbReference type="Gene3D" id="3.40.630.10">
    <property type="entry name" value="Zn peptidases"/>
    <property type="match status" value="1"/>
</dbReference>
<dbReference type="EMBL" id="AHTH01000049">
    <property type="protein sequence ID" value="EHR39730.1"/>
    <property type="molecule type" value="Genomic_DNA"/>
</dbReference>
<dbReference type="PATRIC" id="fig|1129374.4.peg.3071"/>
<keyword evidence="3" id="KW-0121">Carboxypeptidase</keyword>